<sequence>MAPVALVKETSSRDTPNLLYGASEDIREEETLAAPTHLLSHRFPRKAGASTAQEKQDAPGTPTLCPDLALGSLGPESLWRSSSFVLPTPTTRGAFPLHLPPPSRSAFFVIAPAPPPGNSQGMCARPLKGRQGSTPGGKHGRTFSHVHPTTDLRKTHASTVTSR</sequence>
<dbReference type="EMBL" id="SDOX01000110">
    <property type="protein sequence ID" value="TFJ82429.1"/>
    <property type="molecule type" value="Genomic_DNA"/>
</dbReference>
<keyword evidence="3" id="KW-1185">Reference proteome</keyword>
<comment type="caution">
    <text evidence="2">The sequence shown here is derived from an EMBL/GenBank/DDBJ whole genome shotgun (WGS) entry which is preliminary data.</text>
</comment>
<dbReference type="Proteomes" id="UP000355283">
    <property type="component" value="Unassembled WGS sequence"/>
</dbReference>
<dbReference type="AlphaFoldDB" id="A0A4D9D1C9"/>
<feature type="region of interest" description="Disordered" evidence="1">
    <location>
        <begin position="1"/>
        <end position="69"/>
    </location>
</feature>
<organism evidence="2 3">
    <name type="scientific">Nannochloropsis salina CCMP1776</name>
    <dbReference type="NCBI Taxonomy" id="1027361"/>
    <lineage>
        <taxon>Eukaryota</taxon>
        <taxon>Sar</taxon>
        <taxon>Stramenopiles</taxon>
        <taxon>Ochrophyta</taxon>
        <taxon>Eustigmatophyceae</taxon>
        <taxon>Eustigmatales</taxon>
        <taxon>Monodopsidaceae</taxon>
        <taxon>Microchloropsis</taxon>
        <taxon>Microchloropsis salina</taxon>
    </lineage>
</organism>
<reference evidence="2 3" key="1">
    <citation type="submission" date="2019-01" db="EMBL/GenBank/DDBJ databases">
        <title>Nuclear Genome Assembly of the Microalgal Biofuel strain Nannochloropsis salina CCMP1776.</title>
        <authorList>
            <person name="Hovde B."/>
        </authorList>
    </citation>
    <scope>NUCLEOTIDE SEQUENCE [LARGE SCALE GENOMIC DNA]</scope>
    <source>
        <strain evidence="2 3">CCMP1776</strain>
    </source>
</reference>
<proteinExistence type="predicted"/>
<evidence type="ECO:0000256" key="1">
    <source>
        <dbReference type="SAM" id="MobiDB-lite"/>
    </source>
</evidence>
<evidence type="ECO:0000313" key="2">
    <source>
        <dbReference type="EMBL" id="TFJ82429.1"/>
    </source>
</evidence>
<accession>A0A4D9D1C9</accession>
<feature type="region of interest" description="Disordered" evidence="1">
    <location>
        <begin position="118"/>
        <end position="163"/>
    </location>
</feature>
<protein>
    <submittedName>
        <fullName evidence="2">Uncharacterized protein</fullName>
    </submittedName>
</protein>
<gene>
    <name evidence="2" type="ORF">NSK_006255</name>
</gene>
<dbReference type="OrthoDB" id="10580322at2759"/>
<evidence type="ECO:0000313" key="3">
    <source>
        <dbReference type="Proteomes" id="UP000355283"/>
    </source>
</evidence>
<name>A0A4D9D1C9_9STRA</name>